<name>A0A381NCT8_9ZZZZ</name>
<organism evidence="1">
    <name type="scientific">marine metagenome</name>
    <dbReference type="NCBI Taxonomy" id="408172"/>
    <lineage>
        <taxon>unclassified sequences</taxon>
        <taxon>metagenomes</taxon>
        <taxon>ecological metagenomes</taxon>
    </lineage>
</organism>
<gene>
    <name evidence="1" type="ORF">METZ01_LOCUS5103</name>
</gene>
<reference evidence="1" key="1">
    <citation type="submission" date="2018-05" db="EMBL/GenBank/DDBJ databases">
        <authorList>
            <person name="Lanie J.A."/>
            <person name="Ng W.-L."/>
            <person name="Kazmierczak K.M."/>
            <person name="Andrzejewski T.M."/>
            <person name="Davidsen T.M."/>
            <person name="Wayne K.J."/>
            <person name="Tettelin H."/>
            <person name="Glass J.I."/>
            <person name="Rusch D."/>
            <person name="Podicherti R."/>
            <person name="Tsui H.-C.T."/>
            <person name="Winkler M.E."/>
        </authorList>
    </citation>
    <scope>NUCLEOTIDE SEQUENCE</scope>
</reference>
<accession>A0A381NCT8</accession>
<proteinExistence type="predicted"/>
<dbReference type="EMBL" id="UINC01000264">
    <property type="protein sequence ID" value="SUZ52249.1"/>
    <property type="molecule type" value="Genomic_DNA"/>
</dbReference>
<evidence type="ECO:0000313" key="1">
    <source>
        <dbReference type="EMBL" id="SUZ52249.1"/>
    </source>
</evidence>
<protein>
    <recommendedName>
        <fullName evidence="2">ABC transporter ATPase</fullName>
    </recommendedName>
</protein>
<evidence type="ECO:0008006" key="2">
    <source>
        <dbReference type="Google" id="ProtNLM"/>
    </source>
</evidence>
<dbReference type="AlphaFoldDB" id="A0A381NCT8"/>
<sequence length="155" mass="18189">MPKDSRIWIYQSNRKFIDTELNEINDSIVNFLNTWTAHGSKLLTSYEIKYNRFIIIALNESIKPASGCSIDSCIHFIQDLEKTYKIDLLDKMNVTFKQGKYITYKSINDFKELVKNKSVSKKTIVFNNLVVNISDYLANWEISAEKSWHSRFFNV</sequence>